<feature type="non-terminal residue" evidence="2">
    <location>
        <position position="173"/>
    </location>
</feature>
<evidence type="ECO:0000313" key="3">
    <source>
        <dbReference type="Proteomes" id="UP001189429"/>
    </source>
</evidence>
<feature type="region of interest" description="Disordered" evidence="1">
    <location>
        <begin position="92"/>
        <end position="111"/>
    </location>
</feature>
<comment type="caution">
    <text evidence="2">The sequence shown here is derived from an EMBL/GenBank/DDBJ whole genome shotgun (WGS) entry which is preliminary data.</text>
</comment>
<keyword evidence="3" id="KW-1185">Reference proteome</keyword>
<dbReference type="EMBL" id="CAUYUJ010000449">
    <property type="protein sequence ID" value="CAK0790608.1"/>
    <property type="molecule type" value="Genomic_DNA"/>
</dbReference>
<feature type="region of interest" description="Disordered" evidence="1">
    <location>
        <begin position="36"/>
        <end position="76"/>
    </location>
</feature>
<name>A0ABN9PCN4_9DINO</name>
<feature type="compositionally biased region" description="Basic residues" evidence="1">
    <location>
        <begin position="36"/>
        <end position="53"/>
    </location>
</feature>
<organism evidence="2 3">
    <name type="scientific">Prorocentrum cordatum</name>
    <dbReference type="NCBI Taxonomy" id="2364126"/>
    <lineage>
        <taxon>Eukaryota</taxon>
        <taxon>Sar</taxon>
        <taxon>Alveolata</taxon>
        <taxon>Dinophyceae</taxon>
        <taxon>Prorocentrales</taxon>
        <taxon>Prorocentraceae</taxon>
        <taxon>Prorocentrum</taxon>
    </lineage>
</organism>
<proteinExistence type="predicted"/>
<sequence>MATWNCQRCFRVAKSQHNQCLCGQYRHHGWLAGYKGKGKGRGKHYPIAKRQPSRPRDHRSDRQKRRDTHSTGQLMEINRSILQKVASKIAMASPADATSHPEWVQPPESDDPLGVGKFQKAGTEHADIRNRLAMLQYATSLLKPLHIQLQNATRRKLILKDKLAANRTKVDDL</sequence>
<evidence type="ECO:0000313" key="2">
    <source>
        <dbReference type="EMBL" id="CAK0790608.1"/>
    </source>
</evidence>
<dbReference type="Proteomes" id="UP001189429">
    <property type="component" value="Unassembled WGS sequence"/>
</dbReference>
<protein>
    <submittedName>
        <fullName evidence="2">Uncharacterized protein</fullName>
    </submittedName>
</protein>
<accession>A0ABN9PCN4</accession>
<reference evidence="2" key="1">
    <citation type="submission" date="2023-10" db="EMBL/GenBank/DDBJ databases">
        <authorList>
            <person name="Chen Y."/>
            <person name="Shah S."/>
            <person name="Dougan E. K."/>
            <person name="Thang M."/>
            <person name="Chan C."/>
        </authorList>
    </citation>
    <scope>NUCLEOTIDE SEQUENCE [LARGE SCALE GENOMIC DNA]</scope>
</reference>
<gene>
    <name evidence="2" type="ORF">PCOR1329_LOCUS1854</name>
</gene>
<evidence type="ECO:0000256" key="1">
    <source>
        <dbReference type="SAM" id="MobiDB-lite"/>
    </source>
</evidence>